<dbReference type="EMBL" id="CM040463">
    <property type="protein sequence ID" value="MCI4382917.1"/>
    <property type="molecule type" value="Genomic_DNA"/>
</dbReference>
<reference evidence="1 2" key="1">
    <citation type="journal article" date="2022" name="bioRxiv">
        <title>An ancient truncated duplication of the anti-Mullerian hormone receptor type 2 gene is a potential conserved master sex determinant in the Pangasiidae catfish family.</title>
        <authorList>
            <person name="Wen M."/>
            <person name="Pan Q."/>
            <person name="Jouanno E."/>
            <person name="Montfort J."/>
            <person name="Zahm M."/>
            <person name="Cabau C."/>
            <person name="Klopp C."/>
            <person name="Iampietro C."/>
            <person name="Roques C."/>
            <person name="Bouchez O."/>
            <person name="Castinel A."/>
            <person name="Donnadieu C."/>
            <person name="Parrinello H."/>
            <person name="Poncet C."/>
            <person name="Belmonte E."/>
            <person name="Gautier V."/>
            <person name="Avarre J.-C."/>
            <person name="Dugue R."/>
            <person name="Gustiano R."/>
            <person name="Ha T.T.T."/>
            <person name="Campet M."/>
            <person name="Sriphairoj K."/>
            <person name="Ribolli J."/>
            <person name="de Almeida F.L."/>
            <person name="Desvignes T."/>
            <person name="Postlethwait J.H."/>
            <person name="Bucao C.F."/>
            <person name="Robinson-Rechavi M."/>
            <person name="Bobe J."/>
            <person name="Herpin A."/>
            <person name="Guiguen Y."/>
        </authorList>
    </citation>
    <scope>NUCLEOTIDE SEQUENCE [LARGE SCALE GENOMIC DNA]</scope>
    <source>
        <strain evidence="1">YG-Dec2019</strain>
    </source>
</reference>
<keyword evidence="2" id="KW-1185">Reference proteome</keyword>
<comment type="caution">
    <text evidence="1">The sequence shown here is derived from an EMBL/GenBank/DDBJ whole genome shotgun (WGS) entry which is preliminary data.</text>
</comment>
<accession>A0ACC5WVJ8</accession>
<evidence type="ECO:0000313" key="2">
    <source>
        <dbReference type="Proteomes" id="UP000829447"/>
    </source>
</evidence>
<name>A0ACC5WVJ8_PANGG</name>
<proteinExistence type="predicted"/>
<protein>
    <submittedName>
        <fullName evidence="1">Uncharacterized protein</fullName>
    </submittedName>
</protein>
<dbReference type="Proteomes" id="UP000829447">
    <property type="component" value="Linkage Group LG10"/>
</dbReference>
<organism evidence="1 2">
    <name type="scientific">Pangasianodon gigas</name>
    <name type="common">Mekong giant catfish</name>
    <name type="synonym">Pangasius gigas</name>
    <dbReference type="NCBI Taxonomy" id="30993"/>
    <lineage>
        <taxon>Eukaryota</taxon>
        <taxon>Metazoa</taxon>
        <taxon>Chordata</taxon>
        <taxon>Craniata</taxon>
        <taxon>Vertebrata</taxon>
        <taxon>Euteleostomi</taxon>
        <taxon>Actinopterygii</taxon>
        <taxon>Neopterygii</taxon>
        <taxon>Teleostei</taxon>
        <taxon>Ostariophysi</taxon>
        <taxon>Siluriformes</taxon>
        <taxon>Pangasiidae</taxon>
        <taxon>Pangasianodon</taxon>
    </lineage>
</organism>
<evidence type="ECO:0000313" key="1">
    <source>
        <dbReference type="EMBL" id="MCI4382917.1"/>
    </source>
</evidence>
<sequence length="457" mass="50761">MNSLVDYDCDSEDSLEPEETLPGKSVSSAESEKTIQSFPLHVKRPDSDLHHQKSTSEAYKTPSGSKWPELACPVVQTSVCSKRPQATPGGLRPYVSKRQRMITQPESAALVPTENSPDLQAKNLRLLSEVSERVQPFLGRKVVRAELPKRVQLQLQAHHGPVNTVQWCPVPHLSHLLLSASMDKTFKVWDGAGSGRCLQTYSTHYGAVRDACWLPCGRRLLSGSFDNTTSVTDLETSQVVARVDNQFKVTCLAFQPSDPTVFLCGGFSSEVKAWDSRTCKMVRVYKAGIQQTLDILFLGDGKEFVTSSDVVSRDSADRTLIAWDFVTTAKISNQIFHERYTCPSLAMHPQEDSFVAQTNGNYIALFSAQKPYRMNKRKRYEGHKVEGYAVQCEWSSDGTVLATGSSTGSVHFYEFQSARSLLTLHAHQQACVCVSYHPVIPGMVATCDWGGEIKIWT</sequence>
<gene>
    <name evidence="1" type="ORF">PGIGA_G00020310</name>
</gene>